<gene>
    <name evidence="1" type="ORF">ACFQ07_22390</name>
</gene>
<accession>A0ABW3CMI9</accession>
<organism evidence="1 2">
    <name type="scientific">Actinomadura adrarensis</name>
    <dbReference type="NCBI Taxonomy" id="1819600"/>
    <lineage>
        <taxon>Bacteria</taxon>
        <taxon>Bacillati</taxon>
        <taxon>Actinomycetota</taxon>
        <taxon>Actinomycetes</taxon>
        <taxon>Streptosporangiales</taxon>
        <taxon>Thermomonosporaceae</taxon>
        <taxon>Actinomadura</taxon>
    </lineage>
</organism>
<comment type="caution">
    <text evidence="1">The sequence shown here is derived from an EMBL/GenBank/DDBJ whole genome shotgun (WGS) entry which is preliminary data.</text>
</comment>
<evidence type="ECO:0000313" key="1">
    <source>
        <dbReference type="EMBL" id="MFD0855007.1"/>
    </source>
</evidence>
<name>A0ABW3CMI9_9ACTN</name>
<proteinExistence type="predicted"/>
<dbReference type="Proteomes" id="UP001597083">
    <property type="component" value="Unassembled WGS sequence"/>
</dbReference>
<evidence type="ECO:0000313" key="2">
    <source>
        <dbReference type="Proteomes" id="UP001597083"/>
    </source>
</evidence>
<dbReference type="EMBL" id="JBHTIR010003312">
    <property type="protein sequence ID" value="MFD0855007.1"/>
    <property type="molecule type" value="Genomic_DNA"/>
</dbReference>
<protein>
    <submittedName>
        <fullName evidence="1">Uncharacterized protein</fullName>
    </submittedName>
</protein>
<sequence>MASYDRPGVPADHSESFIDLDDLDLAGIDVQGWDAPAGESWGTPSSLRCIDWSLNYCPSVQCGTAHIPCDY</sequence>
<reference evidence="2" key="1">
    <citation type="journal article" date="2019" name="Int. J. Syst. Evol. Microbiol.">
        <title>The Global Catalogue of Microorganisms (GCM) 10K type strain sequencing project: providing services to taxonomists for standard genome sequencing and annotation.</title>
        <authorList>
            <consortium name="The Broad Institute Genomics Platform"/>
            <consortium name="The Broad Institute Genome Sequencing Center for Infectious Disease"/>
            <person name="Wu L."/>
            <person name="Ma J."/>
        </authorList>
    </citation>
    <scope>NUCLEOTIDE SEQUENCE [LARGE SCALE GENOMIC DNA]</scope>
    <source>
        <strain evidence="2">JCM 31696</strain>
    </source>
</reference>
<keyword evidence="2" id="KW-1185">Reference proteome</keyword>